<dbReference type="Gene3D" id="3.30.70.1350">
    <property type="entry name" value="Cation efflux protein, cytoplasmic domain"/>
    <property type="match status" value="3"/>
</dbReference>
<evidence type="ECO:0000256" key="2">
    <source>
        <dbReference type="ARBA" id="ARBA00008114"/>
    </source>
</evidence>
<dbReference type="SUPFAM" id="SSF161111">
    <property type="entry name" value="Cation efflux protein transmembrane domain-like"/>
    <property type="match status" value="1"/>
</dbReference>
<evidence type="ECO:0000256" key="4">
    <source>
        <dbReference type="ARBA" id="ARBA00022692"/>
    </source>
</evidence>
<comment type="subcellular location">
    <subcellularLocation>
        <location evidence="1">Membrane</location>
        <topology evidence="1">Multi-pass membrane protein</topology>
    </subcellularLocation>
</comment>
<dbReference type="OrthoDB" id="9806522at2"/>
<evidence type="ECO:0000256" key="6">
    <source>
        <dbReference type="ARBA" id="ARBA00023136"/>
    </source>
</evidence>
<sequence>MVTSATARTEKRSVALASVLAAVVMTALKLAAGLLTGSLGILSDAAHSALDLAGAALTWLSVSISDKPADEEHTYGHEKIENVSAFVETFLMVASSVWITTEAVIRIFYHPVVLRFTLWPAGVLVLSIVVDTWRSRRLRAVAARHGSSALEADAMHFASDIWSSAAVLAGLVAAWVGAHFGIGWLRLADPIAAIAVSGLIVRFAWRLAWRTVEALVDAIPAETRHRMLVEVQKIDGVLSVDKARMRRSGNSHFADLTISLSRQLTFQKTEELVREATEAVRRVLPGADVVIHPVPRAGGAESIFDKVRAVASRNNVMLHDVSIQSLGGKLHVEQHIEVNERLALREAHDFVRRIEDEIRQELPQVTSVLTHIESEPATIEEPVMAQLDRELEQHLRNAATQLPEVIDIHEVAVGRVGDKLQLSCHCTLPDELTMQRVHEVITALEDRFKLEAPEVQRVLIHPEPATDNHHH</sequence>
<dbReference type="EMBL" id="SMGK01000001">
    <property type="protein sequence ID" value="TCK75247.1"/>
    <property type="molecule type" value="Genomic_DNA"/>
</dbReference>
<keyword evidence="4 7" id="KW-0812">Transmembrane</keyword>
<dbReference type="InterPro" id="IPR027469">
    <property type="entry name" value="Cation_efflux_TMD_sf"/>
</dbReference>
<keyword evidence="11" id="KW-1185">Reference proteome</keyword>
<dbReference type="Pfam" id="PF16916">
    <property type="entry name" value="ZT_dimer"/>
    <property type="match status" value="3"/>
</dbReference>
<accession>A0A4R1LCC9</accession>
<evidence type="ECO:0000259" key="8">
    <source>
        <dbReference type="Pfam" id="PF01545"/>
    </source>
</evidence>
<organism evidence="10 11">
    <name type="scientific">Acidipila rosea</name>
    <dbReference type="NCBI Taxonomy" id="768535"/>
    <lineage>
        <taxon>Bacteria</taxon>
        <taxon>Pseudomonadati</taxon>
        <taxon>Acidobacteriota</taxon>
        <taxon>Terriglobia</taxon>
        <taxon>Terriglobales</taxon>
        <taxon>Acidobacteriaceae</taxon>
        <taxon>Acidipila</taxon>
    </lineage>
</organism>
<keyword evidence="5 7" id="KW-1133">Transmembrane helix</keyword>
<dbReference type="InterPro" id="IPR036837">
    <property type="entry name" value="Cation_efflux_CTD_sf"/>
</dbReference>
<protein>
    <submittedName>
        <fullName evidence="10">Cation diffusion facilitator family transporter</fullName>
    </submittedName>
</protein>
<dbReference type="InterPro" id="IPR027470">
    <property type="entry name" value="Cation_efflux_CTD"/>
</dbReference>
<dbReference type="PANTHER" id="PTHR43840">
    <property type="entry name" value="MITOCHONDRIAL METAL TRANSPORTER 1-RELATED"/>
    <property type="match status" value="1"/>
</dbReference>
<proteinExistence type="inferred from homology"/>
<evidence type="ECO:0000256" key="3">
    <source>
        <dbReference type="ARBA" id="ARBA00022448"/>
    </source>
</evidence>
<gene>
    <name evidence="10" type="ORF">C7378_0227</name>
</gene>
<name>A0A4R1LCC9_9BACT</name>
<dbReference type="Proteomes" id="UP000295210">
    <property type="component" value="Unassembled WGS sequence"/>
</dbReference>
<evidence type="ECO:0000256" key="5">
    <source>
        <dbReference type="ARBA" id="ARBA00022989"/>
    </source>
</evidence>
<evidence type="ECO:0000313" key="11">
    <source>
        <dbReference type="Proteomes" id="UP000295210"/>
    </source>
</evidence>
<feature type="domain" description="Cation efflux protein cytoplasmic" evidence="9">
    <location>
        <begin position="220"/>
        <end position="293"/>
    </location>
</feature>
<dbReference type="Gene3D" id="1.20.1510.10">
    <property type="entry name" value="Cation efflux protein transmembrane domain"/>
    <property type="match status" value="1"/>
</dbReference>
<keyword evidence="6 7" id="KW-0472">Membrane</keyword>
<dbReference type="InterPro" id="IPR002524">
    <property type="entry name" value="Cation_efflux"/>
</dbReference>
<dbReference type="GO" id="GO:0008324">
    <property type="term" value="F:monoatomic cation transmembrane transporter activity"/>
    <property type="evidence" value="ECO:0007669"/>
    <property type="project" value="InterPro"/>
</dbReference>
<dbReference type="InterPro" id="IPR050291">
    <property type="entry name" value="CDF_Transporter"/>
</dbReference>
<dbReference type="InterPro" id="IPR058533">
    <property type="entry name" value="Cation_efflux_TM"/>
</dbReference>
<dbReference type="Pfam" id="PF01545">
    <property type="entry name" value="Cation_efflux"/>
    <property type="match status" value="1"/>
</dbReference>
<evidence type="ECO:0000313" key="10">
    <source>
        <dbReference type="EMBL" id="TCK75247.1"/>
    </source>
</evidence>
<keyword evidence="3" id="KW-0813">Transport</keyword>
<feature type="domain" description="Cation efflux protein cytoplasmic" evidence="9">
    <location>
        <begin position="314"/>
        <end position="374"/>
    </location>
</feature>
<feature type="transmembrane region" description="Helical" evidence="7">
    <location>
        <begin position="165"/>
        <end position="185"/>
    </location>
</feature>
<dbReference type="NCBIfam" id="TIGR01297">
    <property type="entry name" value="CDF"/>
    <property type="match status" value="1"/>
</dbReference>
<comment type="caution">
    <text evidence="10">The sequence shown here is derived from an EMBL/GenBank/DDBJ whole genome shotgun (WGS) entry which is preliminary data.</text>
</comment>
<evidence type="ECO:0000256" key="7">
    <source>
        <dbReference type="SAM" id="Phobius"/>
    </source>
</evidence>
<reference evidence="10 11" key="1">
    <citation type="submission" date="2019-03" db="EMBL/GenBank/DDBJ databases">
        <title>Genomic Encyclopedia of Type Strains, Phase IV (KMG-IV): sequencing the most valuable type-strain genomes for metagenomic binning, comparative biology and taxonomic classification.</title>
        <authorList>
            <person name="Goeker M."/>
        </authorList>
    </citation>
    <scope>NUCLEOTIDE SEQUENCE [LARGE SCALE GENOMIC DNA]</scope>
    <source>
        <strain evidence="10 11">DSM 103428</strain>
    </source>
</reference>
<feature type="domain" description="Cation efflux protein cytoplasmic" evidence="9">
    <location>
        <begin position="387"/>
        <end position="464"/>
    </location>
</feature>
<feature type="domain" description="Cation efflux protein transmembrane" evidence="8">
    <location>
        <begin position="16"/>
        <end position="216"/>
    </location>
</feature>
<dbReference type="AlphaFoldDB" id="A0A4R1LCC9"/>
<comment type="similarity">
    <text evidence="2">Belongs to the cation diffusion facilitator (CDF) transporter (TC 2.A.4) family.</text>
</comment>
<dbReference type="PANTHER" id="PTHR43840:SF15">
    <property type="entry name" value="MITOCHONDRIAL METAL TRANSPORTER 1-RELATED"/>
    <property type="match status" value="1"/>
</dbReference>
<dbReference type="RefSeq" id="WP_131990866.1">
    <property type="nucleotide sequence ID" value="NZ_SMGK01000001.1"/>
</dbReference>
<evidence type="ECO:0000256" key="1">
    <source>
        <dbReference type="ARBA" id="ARBA00004141"/>
    </source>
</evidence>
<dbReference type="GO" id="GO:0016020">
    <property type="term" value="C:membrane"/>
    <property type="evidence" value="ECO:0007669"/>
    <property type="project" value="UniProtKB-SubCell"/>
</dbReference>
<dbReference type="SUPFAM" id="SSF160240">
    <property type="entry name" value="Cation efflux protein cytoplasmic domain-like"/>
    <property type="match status" value="3"/>
</dbReference>
<feature type="transmembrane region" description="Helical" evidence="7">
    <location>
        <begin position="107"/>
        <end position="130"/>
    </location>
</feature>
<evidence type="ECO:0000259" key="9">
    <source>
        <dbReference type="Pfam" id="PF16916"/>
    </source>
</evidence>